<comment type="catalytic activity">
    <reaction evidence="1">
        <text>ATP + protein L-histidine = ADP + protein N-phospho-L-histidine.</text>
        <dbReference type="EC" id="2.7.13.3"/>
    </reaction>
</comment>
<dbReference type="InterPro" id="IPR003660">
    <property type="entry name" value="HAMP_dom"/>
</dbReference>
<keyword evidence="14" id="KW-0067">ATP-binding</keyword>
<dbReference type="InterPro" id="IPR050428">
    <property type="entry name" value="TCS_sensor_his_kinase"/>
</dbReference>
<dbReference type="PROSITE" id="PS50885">
    <property type="entry name" value="HAMP"/>
    <property type="match status" value="1"/>
</dbReference>
<dbReference type="Proteomes" id="UP001596084">
    <property type="component" value="Unassembled WGS sequence"/>
</dbReference>
<feature type="domain" description="HAMP" evidence="13">
    <location>
        <begin position="189"/>
        <end position="240"/>
    </location>
</feature>
<keyword evidence="14" id="KW-0547">Nucleotide-binding</keyword>
<dbReference type="Pfam" id="PF02518">
    <property type="entry name" value="HATPase_c"/>
    <property type="match status" value="1"/>
</dbReference>
<keyword evidence="9" id="KW-0902">Two-component regulatory system</keyword>
<evidence type="ECO:0000256" key="1">
    <source>
        <dbReference type="ARBA" id="ARBA00000085"/>
    </source>
</evidence>
<dbReference type="RefSeq" id="WP_068834153.1">
    <property type="nucleotide sequence ID" value="NZ_JBHSMX010000023.1"/>
</dbReference>
<evidence type="ECO:0000256" key="6">
    <source>
        <dbReference type="ARBA" id="ARBA00022692"/>
    </source>
</evidence>
<dbReference type="PRINTS" id="PR00344">
    <property type="entry name" value="BCTRLSENSOR"/>
</dbReference>
<dbReference type="EMBL" id="JBHSMX010000023">
    <property type="protein sequence ID" value="MFC5522134.1"/>
    <property type="molecule type" value="Genomic_DNA"/>
</dbReference>
<comment type="caution">
    <text evidence="14">The sequence shown here is derived from an EMBL/GenBank/DDBJ whole genome shotgun (WGS) entry which is preliminary data.</text>
</comment>
<dbReference type="PANTHER" id="PTHR45436">
    <property type="entry name" value="SENSOR HISTIDINE KINASE YKOH"/>
    <property type="match status" value="1"/>
</dbReference>
<evidence type="ECO:0000256" key="4">
    <source>
        <dbReference type="ARBA" id="ARBA00022553"/>
    </source>
</evidence>
<protein>
    <recommendedName>
        <fullName evidence="3">histidine kinase</fullName>
        <ecNumber evidence="3">2.7.13.3</ecNumber>
    </recommendedName>
</protein>
<evidence type="ECO:0000259" key="13">
    <source>
        <dbReference type="PROSITE" id="PS50885"/>
    </source>
</evidence>
<name>A0ABW0QB60_9BURK</name>
<dbReference type="InterPro" id="IPR004358">
    <property type="entry name" value="Sig_transdc_His_kin-like_C"/>
</dbReference>
<keyword evidence="6 11" id="KW-0812">Transmembrane</keyword>
<sequence>MRFHDSIRARLVIGAALVLVAFVAGAGLAVQRAHADSVRTARFAQLQSTVYLLLAGAELDAGGVLVMPAAFPEPRLSLPGSGLYANIVNVARREEWQSASTLGLSPPFQRSVAVGQWRYDTVSGAGRAYLAVSYGVNWAGRTQAAPLVLSVLEDKAEFDREISVFARTLWTWLGGAALLLLLSQTVLLGWGLAPLRRVAHEIQRIESGEQAEVEGRYPTEIAALTDNLNTLIKQERVRQTRYKEALSFLAHSLKTPLAVLRTALNVPAQLPATVTQQVARMDAIVQHQLGRAAASGAARFAPYLPLAPILNRIRESLGKVYADKGLAFTVECPPELNWRIDEGDAFEMLGNVMDNAAKWARHRIAVSVWHEADRLNIRVEDDGPGFSDMQSILQLHVRADEQVPGHGVGLAVVNDLVASHEGELNLSRSDLGGARLDIVLPAA</sequence>
<dbReference type="Gene3D" id="3.30.565.10">
    <property type="entry name" value="Histidine kinase-like ATPase, C-terminal domain"/>
    <property type="match status" value="1"/>
</dbReference>
<feature type="domain" description="Histidine kinase" evidence="12">
    <location>
        <begin position="248"/>
        <end position="443"/>
    </location>
</feature>
<comment type="subcellular location">
    <subcellularLocation>
        <location evidence="2">Membrane</location>
    </subcellularLocation>
</comment>
<proteinExistence type="predicted"/>
<dbReference type="PROSITE" id="PS50109">
    <property type="entry name" value="HIS_KIN"/>
    <property type="match status" value="1"/>
</dbReference>
<dbReference type="SMART" id="SM00387">
    <property type="entry name" value="HATPase_c"/>
    <property type="match status" value="1"/>
</dbReference>
<dbReference type="Gene3D" id="1.10.287.130">
    <property type="match status" value="1"/>
</dbReference>
<dbReference type="EC" id="2.7.13.3" evidence="3"/>
<organism evidence="14 15">
    <name type="scientific">Polaromonas jejuensis</name>
    <dbReference type="NCBI Taxonomy" id="457502"/>
    <lineage>
        <taxon>Bacteria</taxon>
        <taxon>Pseudomonadati</taxon>
        <taxon>Pseudomonadota</taxon>
        <taxon>Betaproteobacteria</taxon>
        <taxon>Burkholderiales</taxon>
        <taxon>Comamonadaceae</taxon>
        <taxon>Polaromonas</taxon>
    </lineage>
</organism>
<evidence type="ECO:0000259" key="12">
    <source>
        <dbReference type="PROSITE" id="PS50109"/>
    </source>
</evidence>
<evidence type="ECO:0000256" key="10">
    <source>
        <dbReference type="ARBA" id="ARBA00023136"/>
    </source>
</evidence>
<gene>
    <name evidence="14" type="ORF">ACFPP7_14625</name>
</gene>
<dbReference type="PANTHER" id="PTHR45436:SF4">
    <property type="entry name" value="SENSOR PROTEIN PHOQ"/>
    <property type="match status" value="1"/>
</dbReference>
<keyword evidence="15" id="KW-1185">Reference proteome</keyword>
<dbReference type="InterPro" id="IPR003594">
    <property type="entry name" value="HATPase_dom"/>
</dbReference>
<evidence type="ECO:0000256" key="2">
    <source>
        <dbReference type="ARBA" id="ARBA00004370"/>
    </source>
</evidence>
<keyword evidence="10 11" id="KW-0472">Membrane</keyword>
<evidence type="ECO:0000256" key="3">
    <source>
        <dbReference type="ARBA" id="ARBA00012438"/>
    </source>
</evidence>
<evidence type="ECO:0000256" key="8">
    <source>
        <dbReference type="ARBA" id="ARBA00022989"/>
    </source>
</evidence>
<evidence type="ECO:0000256" key="7">
    <source>
        <dbReference type="ARBA" id="ARBA00022777"/>
    </source>
</evidence>
<keyword evidence="7" id="KW-0418">Kinase</keyword>
<evidence type="ECO:0000313" key="14">
    <source>
        <dbReference type="EMBL" id="MFC5522134.1"/>
    </source>
</evidence>
<evidence type="ECO:0000313" key="15">
    <source>
        <dbReference type="Proteomes" id="UP001596084"/>
    </source>
</evidence>
<dbReference type="GO" id="GO:0005524">
    <property type="term" value="F:ATP binding"/>
    <property type="evidence" value="ECO:0007669"/>
    <property type="project" value="UniProtKB-KW"/>
</dbReference>
<accession>A0ABW0QB60</accession>
<feature type="transmembrane region" description="Helical" evidence="11">
    <location>
        <begin position="169"/>
        <end position="193"/>
    </location>
</feature>
<evidence type="ECO:0000256" key="9">
    <source>
        <dbReference type="ARBA" id="ARBA00023012"/>
    </source>
</evidence>
<reference evidence="15" key="1">
    <citation type="journal article" date="2019" name="Int. J. Syst. Evol. Microbiol.">
        <title>The Global Catalogue of Microorganisms (GCM) 10K type strain sequencing project: providing services to taxonomists for standard genome sequencing and annotation.</title>
        <authorList>
            <consortium name="The Broad Institute Genomics Platform"/>
            <consortium name="The Broad Institute Genome Sequencing Center for Infectious Disease"/>
            <person name="Wu L."/>
            <person name="Ma J."/>
        </authorList>
    </citation>
    <scope>NUCLEOTIDE SEQUENCE [LARGE SCALE GENOMIC DNA]</scope>
    <source>
        <strain evidence="15">CGMCC 4.7277</strain>
    </source>
</reference>
<dbReference type="InterPro" id="IPR005467">
    <property type="entry name" value="His_kinase_dom"/>
</dbReference>
<evidence type="ECO:0000256" key="5">
    <source>
        <dbReference type="ARBA" id="ARBA00022679"/>
    </source>
</evidence>
<keyword evidence="4" id="KW-0597">Phosphoprotein</keyword>
<dbReference type="SUPFAM" id="SSF55874">
    <property type="entry name" value="ATPase domain of HSP90 chaperone/DNA topoisomerase II/histidine kinase"/>
    <property type="match status" value="1"/>
</dbReference>
<dbReference type="InterPro" id="IPR036890">
    <property type="entry name" value="HATPase_C_sf"/>
</dbReference>
<keyword evidence="8 11" id="KW-1133">Transmembrane helix</keyword>
<evidence type="ECO:0000256" key="11">
    <source>
        <dbReference type="SAM" id="Phobius"/>
    </source>
</evidence>
<keyword evidence="5" id="KW-0808">Transferase</keyword>